<dbReference type="InterPro" id="IPR025313">
    <property type="entry name" value="SPB4-like_CTE"/>
</dbReference>
<keyword evidence="5" id="KW-1185">Reference proteome</keyword>
<evidence type="ECO:0000256" key="2">
    <source>
        <dbReference type="ARBA" id="ARBA00022806"/>
    </source>
</evidence>
<dbReference type="EMBL" id="RCHS01003794">
    <property type="protein sequence ID" value="RMX39640.1"/>
    <property type="molecule type" value="Genomic_DNA"/>
</dbReference>
<dbReference type="GO" id="GO:0004386">
    <property type="term" value="F:helicase activity"/>
    <property type="evidence" value="ECO:0007669"/>
    <property type="project" value="UniProtKB-KW"/>
</dbReference>
<comment type="caution">
    <text evidence="4">The sequence shown here is derived from an EMBL/GenBank/DDBJ whole genome shotgun (WGS) entry which is preliminary data.</text>
</comment>
<reference evidence="4 5" key="1">
    <citation type="journal article" date="2018" name="Sci. Rep.">
        <title>Comparative analysis of the Pocillopora damicornis genome highlights role of immune system in coral evolution.</title>
        <authorList>
            <person name="Cunning R."/>
            <person name="Bay R.A."/>
            <person name="Gillette P."/>
            <person name="Baker A.C."/>
            <person name="Traylor-Knowles N."/>
        </authorList>
    </citation>
    <scope>NUCLEOTIDE SEQUENCE [LARGE SCALE GENOMIC DNA]</scope>
    <source>
        <strain evidence="4">RSMAS</strain>
        <tissue evidence="4">Whole animal</tissue>
    </source>
</reference>
<name>A0A3M6TE31_POCDA</name>
<evidence type="ECO:0000256" key="1">
    <source>
        <dbReference type="ARBA" id="ARBA00022801"/>
    </source>
</evidence>
<evidence type="ECO:0000259" key="3">
    <source>
        <dbReference type="SMART" id="SM01178"/>
    </source>
</evidence>
<dbReference type="SMART" id="SM01178">
    <property type="entry name" value="DUF4217"/>
    <property type="match status" value="1"/>
</dbReference>
<dbReference type="AlphaFoldDB" id="A0A3M6TE31"/>
<sequence>MHHAMPSGLEIGTVAKSRTLTLLIFARVFNSKLEQMLLDDESQKKRKLEKLIEKNYYLLNASSIAVLHEDRLFFSQLEKLIEKNYYLHKSAREAYKSYLQAYASHQHKSIFNVNALDLRRVAPAFGFVVPPSIYCLIRVKLVLWAKKQGLGTFSLSHPCDKKKIHLPRLHH</sequence>
<accession>A0A3M6TE31</accession>
<dbReference type="Proteomes" id="UP000275408">
    <property type="component" value="Unassembled WGS sequence"/>
</dbReference>
<evidence type="ECO:0000313" key="5">
    <source>
        <dbReference type="Proteomes" id="UP000275408"/>
    </source>
</evidence>
<evidence type="ECO:0000313" key="4">
    <source>
        <dbReference type="EMBL" id="RMX39640.1"/>
    </source>
</evidence>
<dbReference type="Pfam" id="PF13959">
    <property type="entry name" value="CTE_SPB4"/>
    <property type="match status" value="1"/>
</dbReference>
<protein>
    <recommendedName>
        <fullName evidence="3">ATP-dependent rRNA helicase SPB4-like C-terminal extension domain-containing protein</fullName>
    </recommendedName>
</protein>
<organism evidence="4 5">
    <name type="scientific">Pocillopora damicornis</name>
    <name type="common">Cauliflower coral</name>
    <name type="synonym">Millepora damicornis</name>
    <dbReference type="NCBI Taxonomy" id="46731"/>
    <lineage>
        <taxon>Eukaryota</taxon>
        <taxon>Metazoa</taxon>
        <taxon>Cnidaria</taxon>
        <taxon>Anthozoa</taxon>
        <taxon>Hexacorallia</taxon>
        <taxon>Scleractinia</taxon>
        <taxon>Astrocoeniina</taxon>
        <taxon>Pocilloporidae</taxon>
        <taxon>Pocillopora</taxon>
    </lineage>
</organism>
<keyword evidence="2" id="KW-0547">Nucleotide-binding</keyword>
<proteinExistence type="predicted"/>
<dbReference type="OrthoDB" id="10259640at2759"/>
<keyword evidence="2" id="KW-0067">ATP-binding</keyword>
<dbReference type="GO" id="GO:0016787">
    <property type="term" value="F:hydrolase activity"/>
    <property type="evidence" value="ECO:0007669"/>
    <property type="project" value="UniProtKB-KW"/>
</dbReference>
<keyword evidence="2" id="KW-0347">Helicase</keyword>
<gene>
    <name evidence="4" type="ORF">pdam_00003983</name>
</gene>
<feature type="domain" description="ATP-dependent rRNA helicase SPB4-like C-terminal extension" evidence="3">
    <location>
        <begin position="72"/>
        <end position="135"/>
    </location>
</feature>
<dbReference type="STRING" id="46731.A0A3M6TE31"/>
<keyword evidence="1" id="KW-0378">Hydrolase</keyword>